<evidence type="ECO:0000313" key="5">
    <source>
        <dbReference type="EMBL" id="KNC27194.1"/>
    </source>
</evidence>
<keyword evidence="1" id="KW-0677">Repeat</keyword>
<dbReference type="GO" id="GO:0000724">
    <property type="term" value="P:double-strand break repair via homologous recombination"/>
    <property type="evidence" value="ECO:0007669"/>
    <property type="project" value="InterPro"/>
</dbReference>
<evidence type="ECO:0000313" key="6">
    <source>
        <dbReference type="Proteomes" id="UP000037069"/>
    </source>
</evidence>
<accession>A0A0L0C6Y0</accession>
<proteinExistence type="predicted"/>
<evidence type="ECO:0000256" key="2">
    <source>
        <dbReference type="ARBA" id="ARBA00022763"/>
    </source>
</evidence>
<feature type="compositionally biased region" description="Polar residues" evidence="4">
    <location>
        <begin position="958"/>
        <end position="971"/>
    </location>
</feature>
<dbReference type="InterPro" id="IPR002093">
    <property type="entry name" value="BRCA2_repeat"/>
</dbReference>
<reference evidence="5 6" key="1">
    <citation type="journal article" date="2015" name="Nat. Commun.">
        <title>Lucilia cuprina genome unlocks parasitic fly biology to underpin future interventions.</title>
        <authorList>
            <person name="Anstead C.A."/>
            <person name="Korhonen P.K."/>
            <person name="Young N.D."/>
            <person name="Hall R.S."/>
            <person name="Jex A.R."/>
            <person name="Murali S.C."/>
            <person name="Hughes D.S."/>
            <person name="Lee S.F."/>
            <person name="Perry T."/>
            <person name="Stroehlein A.J."/>
            <person name="Ansell B.R."/>
            <person name="Breugelmans B."/>
            <person name="Hofmann A."/>
            <person name="Qu J."/>
            <person name="Dugan S."/>
            <person name="Lee S.L."/>
            <person name="Chao H."/>
            <person name="Dinh H."/>
            <person name="Han Y."/>
            <person name="Doddapaneni H.V."/>
            <person name="Worley K.C."/>
            <person name="Muzny D.M."/>
            <person name="Ioannidis P."/>
            <person name="Waterhouse R.M."/>
            <person name="Zdobnov E.M."/>
            <person name="James P.J."/>
            <person name="Bagnall N.H."/>
            <person name="Kotze A.C."/>
            <person name="Gibbs R.A."/>
            <person name="Richards S."/>
            <person name="Batterham P."/>
            <person name="Gasser R.B."/>
        </authorList>
    </citation>
    <scope>NUCLEOTIDE SEQUENCE [LARGE SCALE GENOMIC DNA]</scope>
    <source>
        <strain evidence="5 6">LS</strain>
        <tissue evidence="5">Full body</tissue>
    </source>
</reference>
<feature type="compositionally biased region" description="Polar residues" evidence="4">
    <location>
        <begin position="930"/>
        <end position="941"/>
    </location>
</feature>
<feature type="region of interest" description="Disordered" evidence="4">
    <location>
        <begin position="1"/>
        <end position="47"/>
    </location>
</feature>
<dbReference type="Proteomes" id="UP000037069">
    <property type="component" value="Unassembled WGS sequence"/>
</dbReference>
<dbReference type="AlphaFoldDB" id="A0A0L0C6Y0"/>
<evidence type="ECO:0000256" key="4">
    <source>
        <dbReference type="SAM" id="MobiDB-lite"/>
    </source>
</evidence>
<feature type="region of interest" description="Disordered" evidence="4">
    <location>
        <begin position="930"/>
        <end position="981"/>
    </location>
</feature>
<dbReference type="EMBL" id="JRES01000930">
    <property type="protein sequence ID" value="KNC27194.1"/>
    <property type="molecule type" value="Genomic_DNA"/>
</dbReference>
<feature type="compositionally biased region" description="Basic and acidic residues" evidence="4">
    <location>
        <begin position="30"/>
        <end position="43"/>
    </location>
</feature>
<evidence type="ECO:0000256" key="3">
    <source>
        <dbReference type="ARBA" id="ARBA00023204"/>
    </source>
</evidence>
<dbReference type="Pfam" id="PF00634">
    <property type="entry name" value="BRCA2"/>
    <property type="match status" value="3"/>
</dbReference>
<evidence type="ECO:0008006" key="7">
    <source>
        <dbReference type="Google" id="ProtNLM"/>
    </source>
</evidence>
<comment type="caution">
    <text evidence="5">The sequence shown here is derived from an EMBL/GenBank/DDBJ whole genome shotgun (WGS) entry which is preliminary data.</text>
</comment>
<dbReference type="GO" id="GO:0006355">
    <property type="term" value="P:regulation of DNA-templated transcription"/>
    <property type="evidence" value="ECO:0007669"/>
    <property type="project" value="TreeGrafter"/>
</dbReference>
<dbReference type="PANTHER" id="PTHR11289">
    <property type="entry name" value="BREAST CANCER TYPE 2 SUSCEPTIBILITY PROTEIN BRCA2"/>
    <property type="match status" value="1"/>
</dbReference>
<dbReference type="PANTHER" id="PTHR11289:SF0">
    <property type="entry name" value="BREAST CANCER TYPE 2 SUSCEPTIBILITY PROTEIN"/>
    <property type="match status" value="1"/>
</dbReference>
<dbReference type="InterPro" id="IPR015525">
    <property type="entry name" value="BRCA2"/>
</dbReference>
<gene>
    <name evidence="5" type="ORF">FF38_02666</name>
</gene>
<keyword evidence="2" id="KW-0227">DNA damage</keyword>
<name>A0A0L0C6Y0_LUCCU</name>
<protein>
    <recommendedName>
        <fullName evidence="7">Breast cancer type 2 susceptibility protein</fullName>
    </recommendedName>
</protein>
<dbReference type="OMA" id="QEFEMEQ"/>
<dbReference type="STRING" id="7375.A0A0L0C6Y0"/>
<organism evidence="5 6">
    <name type="scientific">Lucilia cuprina</name>
    <name type="common">Green bottle fly</name>
    <name type="synonym">Australian sheep blowfly</name>
    <dbReference type="NCBI Taxonomy" id="7375"/>
    <lineage>
        <taxon>Eukaryota</taxon>
        <taxon>Metazoa</taxon>
        <taxon>Ecdysozoa</taxon>
        <taxon>Arthropoda</taxon>
        <taxon>Hexapoda</taxon>
        <taxon>Insecta</taxon>
        <taxon>Pterygota</taxon>
        <taxon>Neoptera</taxon>
        <taxon>Endopterygota</taxon>
        <taxon>Diptera</taxon>
        <taxon>Brachycera</taxon>
        <taxon>Muscomorpha</taxon>
        <taxon>Oestroidea</taxon>
        <taxon>Calliphoridae</taxon>
        <taxon>Luciliinae</taxon>
        <taxon>Lucilia</taxon>
    </lineage>
</organism>
<keyword evidence="3" id="KW-0234">DNA repair</keyword>
<evidence type="ECO:0000256" key="1">
    <source>
        <dbReference type="ARBA" id="ARBA00022737"/>
    </source>
</evidence>
<feature type="compositionally biased region" description="Low complexity" evidence="4">
    <location>
        <begin position="1"/>
        <end position="14"/>
    </location>
</feature>
<sequence>MLEDSITSSPSKSNKSIHERRLLRKNKRKKADEVLSNKSDHHMQSTSRHITIHDFYHDYEEETTDSESKDSTFMVAKPSAIIKDYKPFEKEKALAMADHISMHQKINENKSNIWPETQGFLTCLNLTELEKENPKDFSENKSNTSFSITESQLISCCHNAEKTLEKDNVNTTREELTPKKEYDMLLVNTILEDFSLSPLKEGQIIMNTSYQHTPEFRLRRIPMKTYSSCKFKNTTKTNLNTRFEELANAESEDEDDDHSNCSSLSVQEDVAMAELLNNQRQTAMTNTSNTQHLIENLLNLSVYFAQNSQTQNNLSDESLTSCLIDNDQDNCLFFNNIPELLKDILSLRSNNNKRYDSFNSLEDFHGFPSNSDVESDNIDIVDNNEVNIMQTTLTHDLSAVDTSVMDTSFNAEEVFDDDCQDVLAGINTEAILQNVETLNNMEETAKELTTSLVPKDTEKPAEIEHIPQYTIGFKTASSKPIKVSREAHIMAAKILSKLPEIPQKNVELTNCDKKALNKDVNIFENPENYEWNDDCDLFLNIQTPIALNESQQQQQVNTNELQPATASLGFKTAGGKNVHVSRKAQESVQNLLKEFTSNVPHDHFDCEKELKELKCKVYAKAHNIDHKKSSLSNVEERKITNELQEFEMEQVLPSTSKMTSIGFQTAGGKSVHISRKAQESVQNLLEEFTSNVPHDHFDCEKELKELKCKVYAKAHNLDHKKSSLSHMEERKSTNELQEFEMEQILPSTSRMASIGFQTAGGKSVHISRKAQESVQKLLKEFTSSDDPQDNINYEEQLKEMKSKVYAKSHNFESKEYAFKDNDHKMSLQTQENAEKMLNEICMEAEENFENTKYLPKEYKENLTLNEEPFNIMKNIGFQTAKGREITVSAKAQKTVEKLLQDFNTDLDIEKFEFDLIEMKTKMQIKHKELQYNNGQSKSSQTNDKDLTPKPNKRKKSIDNSVTATAECSSTPPAKILSKDLPNLRLSSSSSCNELKSPRSPQTVISRKNLLSLSKRHRNKRNSLTMKREEIPKLYKEKYDINVNTSTPIKTSVSLAINTQTPATPNLKEFISNAATTSTPRINITTESPHTLKDTDFKPINWKDNQSITNISANNISTHTTKLSESSSLNITLNSSNPTAQERIGRLKMYGKPPDVSPILIETRHSCRPSGLRRTRSMLKKTEN</sequence>
<keyword evidence="6" id="KW-1185">Reference proteome</keyword>
<dbReference type="OrthoDB" id="21095at2759"/>
<dbReference type="PROSITE" id="PS50138">
    <property type="entry name" value="BRCA2_REPEAT"/>
    <property type="match status" value="3"/>
</dbReference>